<evidence type="ECO:0000256" key="2">
    <source>
        <dbReference type="PROSITE-ProRule" id="PRU00110"/>
    </source>
</evidence>
<keyword evidence="7" id="KW-1185">Reference proteome</keyword>
<evidence type="ECO:0000313" key="6">
    <source>
        <dbReference type="EMBL" id="PYE49909.1"/>
    </source>
</evidence>
<dbReference type="EMBL" id="QJSX01000021">
    <property type="protein sequence ID" value="PYE49909.1"/>
    <property type="molecule type" value="Genomic_DNA"/>
</dbReference>
<dbReference type="GO" id="GO:0000160">
    <property type="term" value="P:phosphorelay signal transduction system"/>
    <property type="evidence" value="ECO:0007669"/>
    <property type="project" value="InterPro"/>
</dbReference>
<dbReference type="SUPFAM" id="SSF47226">
    <property type="entry name" value="Histidine-containing phosphotransfer domain, HPT domain"/>
    <property type="match status" value="1"/>
</dbReference>
<gene>
    <name evidence="6" type="ORF">DES52_12141</name>
</gene>
<feature type="modified residue" description="Phosphohistidine" evidence="2">
    <location>
        <position position="183"/>
    </location>
</feature>
<comment type="caution">
    <text evidence="6">The sequence shown here is derived from an EMBL/GenBank/DDBJ whole genome shotgun (WGS) entry which is preliminary data.</text>
</comment>
<keyword evidence="1 3" id="KW-0597">Phosphoprotein</keyword>
<feature type="modified residue" description="4-aspartylphosphate" evidence="3">
    <location>
        <position position="57"/>
    </location>
</feature>
<dbReference type="InterPro" id="IPR050595">
    <property type="entry name" value="Bact_response_regulator"/>
</dbReference>
<evidence type="ECO:0000256" key="1">
    <source>
        <dbReference type="ARBA" id="ARBA00022553"/>
    </source>
</evidence>
<organism evidence="6 7">
    <name type="scientific">Deinococcus yavapaiensis KR-236</name>
    <dbReference type="NCBI Taxonomy" id="694435"/>
    <lineage>
        <taxon>Bacteria</taxon>
        <taxon>Thermotogati</taxon>
        <taxon>Deinococcota</taxon>
        <taxon>Deinococci</taxon>
        <taxon>Deinococcales</taxon>
        <taxon>Deinococcaceae</taxon>
        <taxon>Deinococcus</taxon>
    </lineage>
</organism>
<feature type="domain" description="HPt" evidence="5">
    <location>
        <begin position="139"/>
        <end position="239"/>
    </location>
</feature>
<dbReference type="InterPro" id="IPR001789">
    <property type="entry name" value="Sig_transdc_resp-reg_receiver"/>
</dbReference>
<name>A0A318S5U2_9DEIO</name>
<reference evidence="6 7" key="1">
    <citation type="submission" date="2018-06" db="EMBL/GenBank/DDBJ databases">
        <title>Genomic Encyclopedia of Type Strains, Phase IV (KMG-IV): sequencing the most valuable type-strain genomes for metagenomic binning, comparative biology and taxonomic classification.</title>
        <authorList>
            <person name="Goeker M."/>
        </authorList>
    </citation>
    <scope>NUCLEOTIDE SEQUENCE [LARGE SCALE GENOMIC DNA]</scope>
    <source>
        <strain evidence="6 7">DSM 18048</strain>
    </source>
</reference>
<dbReference type="SMART" id="SM00448">
    <property type="entry name" value="REC"/>
    <property type="match status" value="1"/>
</dbReference>
<dbReference type="Gene3D" id="1.20.120.160">
    <property type="entry name" value="HPT domain"/>
    <property type="match status" value="1"/>
</dbReference>
<dbReference type="PANTHER" id="PTHR44591:SF3">
    <property type="entry name" value="RESPONSE REGULATORY DOMAIN-CONTAINING PROTEIN"/>
    <property type="match status" value="1"/>
</dbReference>
<evidence type="ECO:0000259" key="4">
    <source>
        <dbReference type="PROSITE" id="PS50110"/>
    </source>
</evidence>
<dbReference type="Pfam" id="PF00072">
    <property type="entry name" value="Response_reg"/>
    <property type="match status" value="1"/>
</dbReference>
<dbReference type="PROSITE" id="PS50110">
    <property type="entry name" value="RESPONSE_REGULATORY"/>
    <property type="match status" value="1"/>
</dbReference>
<protein>
    <submittedName>
        <fullName evidence="6">Hpt domain-containing protein</fullName>
    </submittedName>
</protein>
<dbReference type="Gene3D" id="3.40.50.2300">
    <property type="match status" value="1"/>
</dbReference>
<dbReference type="SUPFAM" id="SSF52172">
    <property type="entry name" value="CheY-like"/>
    <property type="match status" value="1"/>
</dbReference>
<feature type="domain" description="Response regulatory" evidence="4">
    <location>
        <begin position="7"/>
        <end position="124"/>
    </location>
</feature>
<evidence type="ECO:0000259" key="5">
    <source>
        <dbReference type="PROSITE" id="PS50894"/>
    </source>
</evidence>
<evidence type="ECO:0000256" key="3">
    <source>
        <dbReference type="PROSITE-ProRule" id="PRU00169"/>
    </source>
</evidence>
<sequence>MIDAPSRILLAEDDPDIQAIAQIALEDVGGFQVHLCASGAEALAQFADFAPDLVMLDVMMPGMTGPDTLKALRELPGGRDVPVVFMTARVQASEVQAYLDLGAIGVIPKPFEPMTLAEDVRALLHDHSANTEAREDDEFEALVRAQGEQFRQQLPERLARIRTVFERVRRGETEPRALSLEAHALSGTSGTLQFTRIAEIAARIERDPSLADATLHGQDVARLDALVAELEAAIGEAAR</sequence>
<dbReference type="AlphaFoldDB" id="A0A318S5U2"/>
<dbReference type="InterPro" id="IPR036641">
    <property type="entry name" value="HPT_dom_sf"/>
</dbReference>
<proteinExistence type="predicted"/>
<dbReference type="RefSeq" id="WP_170131186.1">
    <property type="nucleotide sequence ID" value="NZ_QJSX01000021.1"/>
</dbReference>
<accession>A0A318S5U2</accession>
<evidence type="ECO:0000313" key="7">
    <source>
        <dbReference type="Proteomes" id="UP000248326"/>
    </source>
</evidence>
<dbReference type="InterPro" id="IPR008207">
    <property type="entry name" value="Sig_transdc_His_kin_Hpt_dom"/>
</dbReference>
<dbReference type="InterPro" id="IPR011006">
    <property type="entry name" value="CheY-like_superfamily"/>
</dbReference>
<dbReference type="PROSITE" id="PS50894">
    <property type="entry name" value="HPT"/>
    <property type="match status" value="1"/>
</dbReference>
<dbReference type="Pfam" id="PF01627">
    <property type="entry name" value="Hpt"/>
    <property type="match status" value="1"/>
</dbReference>
<dbReference type="PANTHER" id="PTHR44591">
    <property type="entry name" value="STRESS RESPONSE REGULATOR PROTEIN 1"/>
    <property type="match status" value="1"/>
</dbReference>
<dbReference type="Proteomes" id="UP000248326">
    <property type="component" value="Unassembled WGS sequence"/>
</dbReference>